<sequence>MERGLVVIDDTDIHGELLAEAAEFARNGNAELVVLAWTTPDTAEESVEALEWVEQMEGTTFDETDPAAMTRQFAREFSENVIGDVDVDTEIEAIITEEGERDDAILAAADRLNCDHVFLVGHKRSPTGKAIFGDVAQRVLLNFDGPVTVTMQ</sequence>
<feature type="domain" description="UspA" evidence="1">
    <location>
        <begin position="5"/>
        <end position="149"/>
    </location>
</feature>
<proteinExistence type="predicted"/>
<dbReference type="Proteomes" id="UP000199114">
    <property type="component" value="Unassembled WGS sequence"/>
</dbReference>
<dbReference type="RefSeq" id="WP_090620444.1">
    <property type="nucleotide sequence ID" value="NZ_FOFD01000005.1"/>
</dbReference>
<keyword evidence="3" id="KW-1185">Reference proteome</keyword>
<dbReference type="InterPro" id="IPR014729">
    <property type="entry name" value="Rossmann-like_a/b/a_fold"/>
</dbReference>
<gene>
    <name evidence="2" type="ORF">SAMN04489841_3767</name>
</gene>
<dbReference type="SUPFAM" id="SSF52402">
    <property type="entry name" value="Adenine nucleotide alpha hydrolases-like"/>
    <property type="match status" value="1"/>
</dbReference>
<accession>A0A1H9NW18</accession>
<reference evidence="3" key="1">
    <citation type="submission" date="2016-10" db="EMBL/GenBank/DDBJ databases">
        <authorList>
            <person name="Varghese N."/>
            <person name="Submissions S."/>
        </authorList>
    </citation>
    <scope>NUCLEOTIDE SEQUENCE [LARGE SCALE GENOMIC DNA]</scope>
    <source>
        <strain evidence="3">DSM 25055</strain>
    </source>
</reference>
<organism evidence="2 3">
    <name type="scientific">Natrinema salaciae</name>
    <dbReference type="NCBI Taxonomy" id="1186196"/>
    <lineage>
        <taxon>Archaea</taxon>
        <taxon>Methanobacteriati</taxon>
        <taxon>Methanobacteriota</taxon>
        <taxon>Stenosarchaea group</taxon>
        <taxon>Halobacteria</taxon>
        <taxon>Halobacteriales</taxon>
        <taxon>Natrialbaceae</taxon>
        <taxon>Natrinema</taxon>
    </lineage>
</organism>
<dbReference type="Gene3D" id="3.40.50.620">
    <property type="entry name" value="HUPs"/>
    <property type="match status" value="1"/>
</dbReference>
<dbReference type="Pfam" id="PF00582">
    <property type="entry name" value="Usp"/>
    <property type="match status" value="1"/>
</dbReference>
<dbReference type="OrthoDB" id="342236at2157"/>
<evidence type="ECO:0000313" key="3">
    <source>
        <dbReference type="Proteomes" id="UP000199114"/>
    </source>
</evidence>
<dbReference type="AlphaFoldDB" id="A0A1H9NW18"/>
<dbReference type="STRING" id="1186196.SAMN04489841_3767"/>
<protein>
    <submittedName>
        <fullName evidence="2">Nucleotide-binding universal stress protein, UspA family</fullName>
    </submittedName>
</protein>
<dbReference type="EMBL" id="FOFD01000005">
    <property type="protein sequence ID" value="SER40234.1"/>
    <property type="molecule type" value="Genomic_DNA"/>
</dbReference>
<dbReference type="InterPro" id="IPR006016">
    <property type="entry name" value="UspA"/>
</dbReference>
<evidence type="ECO:0000313" key="2">
    <source>
        <dbReference type="EMBL" id="SER40234.1"/>
    </source>
</evidence>
<name>A0A1H9NW18_9EURY</name>
<evidence type="ECO:0000259" key="1">
    <source>
        <dbReference type="Pfam" id="PF00582"/>
    </source>
</evidence>
<dbReference type="CDD" id="cd00293">
    <property type="entry name" value="USP-like"/>
    <property type="match status" value="1"/>
</dbReference>